<gene>
    <name evidence="3" type="ORF">IMCC14465_02850</name>
</gene>
<feature type="transmembrane region" description="Helical" evidence="1">
    <location>
        <begin position="96"/>
        <end position="115"/>
    </location>
</feature>
<reference evidence="3 4" key="1">
    <citation type="journal article" date="2012" name="J. Bacteriol.">
        <title>Genome Sequence of Strain IMCC14465, Isolated from the East Sea, Belonging to the PS1 Clade of Alphaproteobacteria.</title>
        <authorList>
            <person name="Yang S.J."/>
            <person name="Kang I."/>
            <person name="Cho J.C."/>
        </authorList>
    </citation>
    <scope>NUCLEOTIDE SEQUENCE [LARGE SCALE GENOMIC DNA]</scope>
    <source>
        <strain evidence="3 4">IMCC14465</strain>
    </source>
</reference>
<dbReference type="STRING" id="1220535.IMCC14465_02850"/>
<accession>J9DIY7</accession>
<sequence length="125" mass="13616">MDDLVPIMGIIGVFGMPAFIVLIIAYFENKKKEKFHKTVQALIKSGQEVTPELLQSIPGFSAEGRRNDIRTGFIMSGVGLGIILFGRFGVNEAPLFGIGLLVLSIGIGFLMYGYYAKAQLEKSDA</sequence>
<feature type="transmembrane region" description="Helical" evidence="1">
    <location>
        <begin position="6"/>
        <end position="27"/>
    </location>
</feature>
<evidence type="ECO:0000259" key="2">
    <source>
        <dbReference type="Pfam" id="PF19762"/>
    </source>
</evidence>
<keyword evidence="1" id="KW-0812">Transmembrane</keyword>
<feature type="domain" description="DUF6249" evidence="2">
    <location>
        <begin position="7"/>
        <end position="116"/>
    </location>
</feature>
<feature type="transmembrane region" description="Helical" evidence="1">
    <location>
        <begin position="72"/>
        <end position="90"/>
    </location>
</feature>
<evidence type="ECO:0000313" key="4">
    <source>
        <dbReference type="Proteomes" id="UP000004836"/>
    </source>
</evidence>
<name>J9DIY7_9PROT</name>
<organism evidence="3 4">
    <name type="scientific">alpha proteobacterium IMCC14465</name>
    <dbReference type="NCBI Taxonomy" id="1220535"/>
    <lineage>
        <taxon>Bacteria</taxon>
        <taxon>Pseudomonadati</taxon>
        <taxon>Pseudomonadota</taxon>
        <taxon>Alphaproteobacteria</taxon>
        <taxon>PS1 clade</taxon>
    </lineage>
</organism>
<protein>
    <recommendedName>
        <fullName evidence="2">DUF6249 domain-containing protein</fullName>
    </recommendedName>
</protein>
<evidence type="ECO:0000256" key="1">
    <source>
        <dbReference type="SAM" id="Phobius"/>
    </source>
</evidence>
<dbReference type="InterPro" id="IPR046216">
    <property type="entry name" value="DUF6249"/>
</dbReference>
<dbReference type="Pfam" id="PF19762">
    <property type="entry name" value="DUF6249"/>
    <property type="match status" value="1"/>
</dbReference>
<dbReference type="AlphaFoldDB" id="J9DIY7"/>
<dbReference type="EMBL" id="ALYF01000002">
    <property type="protein sequence ID" value="EJW21891.1"/>
    <property type="molecule type" value="Genomic_DNA"/>
</dbReference>
<dbReference type="OrthoDB" id="5737184at2"/>
<comment type="caution">
    <text evidence="3">The sequence shown here is derived from an EMBL/GenBank/DDBJ whole genome shotgun (WGS) entry which is preliminary data.</text>
</comment>
<keyword evidence="1" id="KW-0472">Membrane</keyword>
<proteinExistence type="predicted"/>
<keyword evidence="1" id="KW-1133">Transmembrane helix</keyword>
<evidence type="ECO:0000313" key="3">
    <source>
        <dbReference type="EMBL" id="EJW21891.1"/>
    </source>
</evidence>
<keyword evidence="4" id="KW-1185">Reference proteome</keyword>
<dbReference type="Proteomes" id="UP000004836">
    <property type="component" value="Unassembled WGS sequence"/>
</dbReference>